<proteinExistence type="predicted"/>
<keyword evidence="2" id="KW-1185">Reference proteome</keyword>
<organism evidence="1 2">
    <name type="scientific">Halostagnicola kamekurae</name>
    <dbReference type="NCBI Taxonomy" id="619731"/>
    <lineage>
        <taxon>Archaea</taxon>
        <taxon>Methanobacteriati</taxon>
        <taxon>Methanobacteriota</taxon>
        <taxon>Stenosarchaea group</taxon>
        <taxon>Halobacteria</taxon>
        <taxon>Halobacteriales</taxon>
        <taxon>Natrialbaceae</taxon>
        <taxon>Halostagnicola</taxon>
    </lineage>
</organism>
<dbReference type="EMBL" id="FOZS01000001">
    <property type="protein sequence ID" value="SFS46079.1"/>
    <property type="molecule type" value="Genomic_DNA"/>
</dbReference>
<gene>
    <name evidence="1" type="ORF">SAMN04488556_0910</name>
</gene>
<name>A0A1I6Q0R9_9EURY</name>
<sequence>MSEHDSVAKRLERYFIIASTRCSNCGDVHSTVTVDGDAYTAADFGIDSQAEWSETLDEEEAWMRANPAAVEAALGALEDDWPHSVAAVRNHVL</sequence>
<evidence type="ECO:0000313" key="2">
    <source>
        <dbReference type="Proteomes" id="UP000199199"/>
    </source>
</evidence>
<protein>
    <submittedName>
        <fullName evidence="1">Uncharacterized protein</fullName>
    </submittedName>
</protein>
<dbReference type="AlphaFoldDB" id="A0A1I6Q0R9"/>
<accession>A0A1I6Q0R9</accession>
<dbReference type="OrthoDB" id="191014at2157"/>
<dbReference type="RefSeq" id="WP_092902123.1">
    <property type="nucleotide sequence ID" value="NZ_FOZS01000001.1"/>
</dbReference>
<reference evidence="2" key="1">
    <citation type="submission" date="2016-10" db="EMBL/GenBank/DDBJ databases">
        <authorList>
            <person name="Varghese N."/>
            <person name="Submissions S."/>
        </authorList>
    </citation>
    <scope>NUCLEOTIDE SEQUENCE [LARGE SCALE GENOMIC DNA]</scope>
    <source>
        <strain evidence="2">DSM 22427</strain>
    </source>
</reference>
<evidence type="ECO:0000313" key="1">
    <source>
        <dbReference type="EMBL" id="SFS46079.1"/>
    </source>
</evidence>
<dbReference type="Proteomes" id="UP000199199">
    <property type="component" value="Unassembled WGS sequence"/>
</dbReference>